<dbReference type="Proteomes" id="UP001549749">
    <property type="component" value="Unassembled WGS sequence"/>
</dbReference>
<feature type="domain" description="Putative carbohydrate metabolism" evidence="1">
    <location>
        <begin position="141"/>
        <end position="360"/>
    </location>
</feature>
<dbReference type="RefSeq" id="WP_354664129.1">
    <property type="nucleotide sequence ID" value="NZ_JBEXAC010000004.1"/>
</dbReference>
<dbReference type="InterPro" id="IPR025112">
    <property type="entry name" value="PCMD"/>
</dbReference>
<accession>A0ABV2TEU6</accession>
<protein>
    <submittedName>
        <fullName evidence="2">PCMD domain-containing protein</fullName>
    </submittedName>
</protein>
<dbReference type="Gene3D" id="2.60.40.2340">
    <property type="match status" value="1"/>
</dbReference>
<name>A0ABV2TEU6_9BACT</name>
<gene>
    <name evidence="2" type="ORF">ABR189_29510</name>
</gene>
<dbReference type="EMBL" id="JBEXAC010000004">
    <property type="protein sequence ID" value="MET7001556.1"/>
    <property type="molecule type" value="Genomic_DNA"/>
</dbReference>
<proteinExistence type="predicted"/>
<reference evidence="2 3" key="1">
    <citation type="submission" date="2024-06" db="EMBL/GenBank/DDBJ databases">
        <title>Chitinophaga defluvii sp. nov., isolated from municipal sewage.</title>
        <authorList>
            <person name="Zhang L."/>
        </authorList>
    </citation>
    <scope>NUCLEOTIDE SEQUENCE [LARGE SCALE GENOMIC DNA]</scope>
    <source>
        <strain evidence="2 3">H8</strain>
    </source>
</reference>
<dbReference type="InterPro" id="IPR038653">
    <property type="entry name" value="Put_CMD_sf"/>
</dbReference>
<dbReference type="PROSITE" id="PS51257">
    <property type="entry name" value="PROKAR_LIPOPROTEIN"/>
    <property type="match status" value="1"/>
</dbReference>
<comment type="caution">
    <text evidence="2">The sequence shown here is derived from an EMBL/GenBank/DDBJ whole genome shotgun (WGS) entry which is preliminary data.</text>
</comment>
<sequence>MKKNITLFVSAACILLTTSCVKEDHFGPTDGKKIKEFVLEEQAGNANIDNDAKTISITVSADANIKFLKATKIALSSFATVKPAAGEPQDFTQPVTYTVTGEDGSTAVFKVTVSRQGGNPQIPNSDFNKWYTIANEYQGDEYQEIGENANDKTWGTGNVGAAMMGLYPTKPQTISGNIAASLTTTDMGALAGFLGKQTAAGNLFTGFFDASGPGGVITGKPAFGIPFRTTPNGFRVKYQYAPGDIVRDGKGQVVPNMKDSCDIYVLLEHREENKTKRLATAWFRGGDVQTGWKTLDMPLVYGELPAGTPAYMLLKTGETWGDITKDKPTHITVVFSASSRGDDFIGAWGSNLIVDDFELVY</sequence>
<dbReference type="Pfam" id="PF13201">
    <property type="entry name" value="PCMD"/>
    <property type="match status" value="1"/>
</dbReference>
<evidence type="ECO:0000313" key="3">
    <source>
        <dbReference type="Proteomes" id="UP001549749"/>
    </source>
</evidence>
<organism evidence="2 3">
    <name type="scientific">Chitinophaga defluvii</name>
    <dbReference type="NCBI Taxonomy" id="3163343"/>
    <lineage>
        <taxon>Bacteria</taxon>
        <taxon>Pseudomonadati</taxon>
        <taxon>Bacteroidota</taxon>
        <taxon>Chitinophagia</taxon>
        <taxon>Chitinophagales</taxon>
        <taxon>Chitinophagaceae</taxon>
        <taxon>Chitinophaga</taxon>
    </lineage>
</organism>
<keyword evidence="3" id="KW-1185">Reference proteome</keyword>
<dbReference type="Gene3D" id="2.60.120.890">
    <property type="entry name" value="BT2081, beta-jelly-roll domain"/>
    <property type="match status" value="1"/>
</dbReference>
<evidence type="ECO:0000259" key="1">
    <source>
        <dbReference type="Pfam" id="PF13201"/>
    </source>
</evidence>
<evidence type="ECO:0000313" key="2">
    <source>
        <dbReference type="EMBL" id="MET7001556.1"/>
    </source>
</evidence>